<dbReference type="GO" id="GO:0004039">
    <property type="term" value="F:allophanate hydrolase activity"/>
    <property type="evidence" value="ECO:0007669"/>
    <property type="project" value="UniProtKB-EC"/>
</dbReference>
<dbReference type="PANTHER" id="PTHR11895">
    <property type="entry name" value="TRANSAMIDASE"/>
    <property type="match status" value="1"/>
</dbReference>
<dbReference type="Gene3D" id="1.20.58.1700">
    <property type="match status" value="1"/>
</dbReference>
<accession>A0ABS5ZYC5</accession>
<dbReference type="NCBIfam" id="TIGR02713">
    <property type="entry name" value="allophanate_hyd"/>
    <property type="match status" value="1"/>
</dbReference>
<name>A0ABS5ZYC5_9PROT</name>
<keyword evidence="4" id="KW-1185">Reference proteome</keyword>
<dbReference type="Pfam" id="PF01425">
    <property type="entry name" value="Amidase"/>
    <property type="match status" value="1"/>
</dbReference>
<evidence type="ECO:0000313" key="4">
    <source>
        <dbReference type="Proteomes" id="UP000755654"/>
    </source>
</evidence>
<dbReference type="Pfam" id="PF21986">
    <property type="entry name" value="AH_C"/>
    <property type="match status" value="1"/>
</dbReference>
<dbReference type="InterPro" id="IPR014085">
    <property type="entry name" value="Allophanate_hydrolase"/>
</dbReference>
<protein>
    <submittedName>
        <fullName evidence="3">Allophanate hydrolase</fullName>
        <ecNumber evidence="3">3.5.1.54</ecNumber>
    </submittedName>
</protein>
<sequence length="606" mass="64352">MRNLNQSCITLSAWRDLFRADFQKGAEQLRQHVAGLDASESVWISLISPEVLETELARIATLPVDAPLRGVPFAVKDNIDVAAWPTTAACREFTYTASADAGVIERLRAAGAIVIGKTNLDQFATGLVGTRSPWGPVANAFNPQYVSGGSSSGSAVAVAKGYVAFALGTDTAGSGRVPAGFNNLIGVKPTRGRLSTRGVVPACASLDCVSILAMTIDDATAVLHTATGYDASDIWSRPTPASSAVSPQVFGIPDQTEWHGDQSQADAWQVALEKARAAGLQLVPLDFSPLYELASLLYSGPWVAERTVAVGDFIDQHPGVANPVVEGIIRGGAHFSAVDTFKAQYQRQRLLRKIAAIFAQVDALLVPTAPTFPTLAEVEADPVGKNAQLGRYTNFVNLADLCALALPAGFRADGLPFGITLIAPAFQDEALLAFARQWQDLMPWKLGISDIPAPISEQMGAAKTQDGAITVAVVGAHLRGQPFNHQLLSLGATFLESTYTAANYRLFALKDSVPPKPGLMRCDQAVREAGIEVELWSLSDTGLGQFMRGIPAPLGIGTITLRDGRSVKGFICEGIAQNDAKDITHLGGWRAYLSTLPANNKELDHG</sequence>
<evidence type="ECO:0000259" key="1">
    <source>
        <dbReference type="Pfam" id="PF01425"/>
    </source>
</evidence>
<dbReference type="NCBIfam" id="NF006043">
    <property type="entry name" value="PRK08186.1"/>
    <property type="match status" value="1"/>
</dbReference>
<dbReference type="InterPro" id="IPR023631">
    <property type="entry name" value="Amidase_dom"/>
</dbReference>
<dbReference type="RefSeq" id="WP_215883765.1">
    <property type="nucleotide sequence ID" value="NZ_JAAOMP010000088.1"/>
</dbReference>
<dbReference type="PANTHER" id="PTHR11895:SF169">
    <property type="entry name" value="GLUTAMYL-TRNA(GLN) AMIDOTRANSFERASE"/>
    <property type="match status" value="1"/>
</dbReference>
<dbReference type="Gene3D" id="3.90.1300.10">
    <property type="entry name" value="Amidase signature (AS) domain"/>
    <property type="match status" value="1"/>
</dbReference>
<keyword evidence="3" id="KW-0378">Hydrolase</keyword>
<evidence type="ECO:0000259" key="2">
    <source>
        <dbReference type="Pfam" id="PF21986"/>
    </source>
</evidence>
<gene>
    <name evidence="3" type="primary">atzF</name>
    <name evidence="3" type="ORF">HAP95_08150</name>
</gene>
<reference evidence="3 4" key="1">
    <citation type="journal article" date="2021" name="ISME J.">
        <title>Genomic evolution of the class Acidithiobacillia: deep-branching Proteobacteria living in extreme acidic conditions.</title>
        <authorList>
            <person name="Moya-Beltran A."/>
            <person name="Beard S."/>
            <person name="Rojas-Villalobos C."/>
            <person name="Issotta F."/>
            <person name="Gallardo Y."/>
            <person name="Ulloa R."/>
            <person name="Giaveno A."/>
            <person name="Degli Esposti M."/>
            <person name="Johnson D.B."/>
            <person name="Quatrini R."/>
        </authorList>
    </citation>
    <scope>NUCLEOTIDE SEQUENCE [LARGE SCALE GENOMIC DNA]</scope>
    <source>
        <strain evidence="3 4">RW2</strain>
    </source>
</reference>
<feature type="domain" description="Allophanate hydrolase C-terminal" evidence="2">
    <location>
        <begin position="469"/>
        <end position="593"/>
    </location>
</feature>
<dbReference type="Proteomes" id="UP000755654">
    <property type="component" value="Unassembled WGS sequence"/>
</dbReference>
<feature type="domain" description="Amidase" evidence="1">
    <location>
        <begin position="65"/>
        <end position="432"/>
    </location>
</feature>
<dbReference type="InterPro" id="IPR000120">
    <property type="entry name" value="Amidase"/>
</dbReference>
<organism evidence="3 4">
    <name type="scientific">Acidithiobacillus sulfurivorans</name>
    <dbReference type="NCBI Taxonomy" id="1958756"/>
    <lineage>
        <taxon>Bacteria</taxon>
        <taxon>Pseudomonadati</taxon>
        <taxon>Pseudomonadota</taxon>
        <taxon>Acidithiobacillia</taxon>
        <taxon>Acidithiobacillales</taxon>
        <taxon>Acidithiobacillaceae</taxon>
        <taxon>Acidithiobacillus</taxon>
    </lineage>
</organism>
<proteinExistence type="predicted"/>
<evidence type="ECO:0000313" key="3">
    <source>
        <dbReference type="EMBL" id="MBU2760122.1"/>
    </source>
</evidence>
<dbReference type="InterPro" id="IPR053844">
    <property type="entry name" value="AH_C"/>
</dbReference>
<dbReference type="Gene3D" id="3.10.490.10">
    <property type="entry name" value="Gamma-glutamyl cyclotransferase-like"/>
    <property type="match status" value="1"/>
</dbReference>
<comment type="caution">
    <text evidence="3">The sequence shown here is derived from an EMBL/GenBank/DDBJ whole genome shotgun (WGS) entry which is preliminary data.</text>
</comment>
<dbReference type="SUPFAM" id="SSF75304">
    <property type="entry name" value="Amidase signature (AS) enzymes"/>
    <property type="match status" value="1"/>
</dbReference>
<dbReference type="EMBL" id="JAAOMP010000088">
    <property type="protein sequence ID" value="MBU2760122.1"/>
    <property type="molecule type" value="Genomic_DNA"/>
</dbReference>
<dbReference type="InterPro" id="IPR036928">
    <property type="entry name" value="AS_sf"/>
</dbReference>
<dbReference type="EC" id="3.5.1.54" evidence="3"/>